<dbReference type="EMBL" id="ABJB010928126">
    <property type="status" value="NOT_ANNOTATED_CDS"/>
    <property type="molecule type" value="Genomic_DNA"/>
</dbReference>
<gene>
    <name evidence="1" type="ORF">IscW_ISCW001015</name>
</gene>
<dbReference type="InParanoid" id="B7P525"/>
<dbReference type="VEuPathDB" id="VectorBase:ISCI001015"/>
<dbReference type="EMBL" id="DS638559">
    <property type="protein sequence ID" value="EEC01697.1"/>
    <property type="molecule type" value="Genomic_DNA"/>
</dbReference>
<reference evidence="2" key="2">
    <citation type="submission" date="2020-05" db="UniProtKB">
        <authorList>
            <consortium name="EnsemblMetazoa"/>
        </authorList>
    </citation>
    <scope>IDENTIFICATION</scope>
    <source>
        <strain evidence="2">wikel</strain>
    </source>
</reference>
<dbReference type="VEuPathDB" id="VectorBase:ISCW001015"/>
<evidence type="ECO:0000313" key="3">
    <source>
        <dbReference type="Proteomes" id="UP000001555"/>
    </source>
</evidence>
<proteinExistence type="predicted"/>
<dbReference type="EnsemblMetazoa" id="ISCW001015-RA">
    <property type="protein sequence ID" value="ISCW001015-PA"/>
    <property type="gene ID" value="ISCW001015"/>
</dbReference>
<sequence length="106" mass="12117">MKREMKNMGWASFGDVTAKRYKTKSIKHQAIRHKPCETGTDITDTANSSFMQTSGNLLRTPVPRNLDAVDLLYTMRKTRESLPQTLMSWEPTLRIADAADLRFVVQ</sequence>
<keyword evidence="3" id="KW-1185">Reference proteome</keyword>
<accession>B7P525</accession>
<evidence type="ECO:0000313" key="1">
    <source>
        <dbReference type="EMBL" id="EEC01697.1"/>
    </source>
</evidence>
<protein>
    <submittedName>
        <fullName evidence="1 2">Uncharacterized protein</fullName>
    </submittedName>
</protein>
<dbReference type="AlphaFoldDB" id="B7P525"/>
<evidence type="ECO:0000313" key="2">
    <source>
        <dbReference type="EnsemblMetazoa" id="ISCW001015-PA"/>
    </source>
</evidence>
<name>B7P525_IXOSC</name>
<dbReference type="PaxDb" id="6945-B7P525"/>
<dbReference type="Proteomes" id="UP000001555">
    <property type="component" value="Unassembled WGS sequence"/>
</dbReference>
<dbReference type="HOGENOM" id="CLU_2226048_0_0_1"/>
<organism>
    <name type="scientific">Ixodes scapularis</name>
    <name type="common">Black-legged tick</name>
    <name type="synonym">Deer tick</name>
    <dbReference type="NCBI Taxonomy" id="6945"/>
    <lineage>
        <taxon>Eukaryota</taxon>
        <taxon>Metazoa</taxon>
        <taxon>Ecdysozoa</taxon>
        <taxon>Arthropoda</taxon>
        <taxon>Chelicerata</taxon>
        <taxon>Arachnida</taxon>
        <taxon>Acari</taxon>
        <taxon>Parasitiformes</taxon>
        <taxon>Ixodida</taxon>
        <taxon>Ixodoidea</taxon>
        <taxon>Ixodidae</taxon>
        <taxon>Ixodinae</taxon>
        <taxon>Ixodes</taxon>
    </lineage>
</organism>
<reference evidence="1 3" key="1">
    <citation type="submission" date="2008-03" db="EMBL/GenBank/DDBJ databases">
        <title>Annotation of Ixodes scapularis.</title>
        <authorList>
            <consortium name="Ixodes scapularis Genome Project Consortium"/>
            <person name="Caler E."/>
            <person name="Hannick L.I."/>
            <person name="Bidwell S."/>
            <person name="Joardar V."/>
            <person name="Thiagarajan M."/>
            <person name="Amedeo P."/>
            <person name="Galinsky K.J."/>
            <person name="Schobel S."/>
            <person name="Inman J."/>
            <person name="Hostetler J."/>
            <person name="Miller J."/>
            <person name="Hammond M."/>
            <person name="Megy K."/>
            <person name="Lawson D."/>
            <person name="Kodira C."/>
            <person name="Sutton G."/>
            <person name="Meyer J."/>
            <person name="Hill C.A."/>
            <person name="Birren B."/>
            <person name="Nene V."/>
            <person name="Collins F."/>
            <person name="Alarcon-Chaidez F."/>
            <person name="Wikel S."/>
            <person name="Strausberg R."/>
        </authorList>
    </citation>
    <scope>NUCLEOTIDE SEQUENCE [LARGE SCALE GENOMIC DNA]</scope>
    <source>
        <strain evidence="3">Wikel</strain>
        <strain evidence="1">Wikel colony</strain>
    </source>
</reference>